<feature type="non-terminal residue" evidence="2">
    <location>
        <position position="1"/>
    </location>
</feature>
<organism evidence="2 3">
    <name type="scientific">Paracraurococcus lichenis</name>
    <dbReference type="NCBI Taxonomy" id="3064888"/>
    <lineage>
        <taxon>Bacteria</taxon>
        <taxon>Pseudomonadati</taxon>
        <taxon>Pseudomonadota</taxon>
        <taxon>Alphaproteobacteria</taxon>
        <taxon>Acetobacterales</taxon>
        <taxon>Roseomonadaceae</taxon>
        <taxon>Paracraurococcus</taxon>
    </lineage>
</organism>
<name>A0ABT9EDJ3_9PROT</name>
<proteinExistence type="predicted"/>
<sequence>AERVGAAIGVAVKPAGELRLQPVTDRFFFWLRATALETRRLANWWAERMLLTPRPLQEKMALFWHGHFATGAEKVRDYRKMLAQLALFRRCATANFRDLLVGVAQDPAMLVFLDAGRNVKGAPNENFGREVMELFTMGVGHYTEADIREAARAFTGWTTDDLSFRVDVTRHDDGIKTVLGHTGRLDGVAVLDIIMQQPATAQHIADRLYRFLVRDELSPAFRQRLGGLLADCNFEIAAFLRTLFLSRDFYSPASVGAHIKSPVEMIVSTYRRLGLRELPGVPDFNAVCGELGQVLLNPPTVAGWAQGRAWITPGTLLARGNFAREVMFPDMIGFTDPMLDPGSVVRAVNTRIQRGMDVASATAEGPAVETGAAESGPRPAGREDFNTRYASLQGWQQAMRRIRPIPRAAARFSLSDNVTQAGCVDAAETVDLLLDRFLGMPVDDEVRARLIGFLETQLGTSSIARARSYMEEPLRLLTHLIMSTPEYQLA</sequence>
<dbReference type="Pfam" id="PF08811">
    <property type="entry name" value="DUF1800"/>
    <property type="match status" value="1"/>
</dbReference>
<protein>
    <submittedName>
        <fullName evidence="2">DUF1800 domain-containing protein</fullName>
    </submittedName>
</protein>
<evidence type="ECO:0000313" key="2">
    <source>
        <dbReference type="EMBL" id="MDO9714287.1"/>
    </source>
</evidence>
<accession>A0ABT9EDJ3</accession>
<comment type="caution">
    <text evidence="2">The sequence shown here is derived from an EMBL/GenBank/DDBJ whole genome shotgun (WGS) entry which is preliminary data.</text>
</comment>
<evidence type="ECO:0000313" key="3">
    <source>
        <dbReference type="Proteomes" id="UP001243009"/>
    </source>
</evidence>
<gene>
    <name evidence="2" type="ORF">Q7A36_38705</name>
</gene>
<dbReference type="RefSeq" id="WP_305109121.1">
    <property type="nucleotide sequence ID" value="NZ_JAUTWS010000204.1"/>
</dbReference>
<reference evidence="2 3" key="1">
    <citation type="submission" date="2023-08" db="EMBL/GenBank/DDBJ databases">
        <title>The draft genome sequence of Paracraurococcus sp. LOR1-02.</title>
        <authorList>
            <person name="Kingkaew E."/>
            <person name="Tanasupawat S."/>
        </authorList>
    </citation>
    <scope>NUCLEOTIDE SEQUENCE [LARGE SCALE GENOMIC DNA]</scope>
    <source>
        <strain evidence="2 3">LOR1-02</strain>
    </source>
</reference>
<feature type="region of interest" description="Disordered" evidence="1">
    <location>
        <begin position="359"/>
        <end position="383"/>
    </location>
</feature>
<evidence type="ECO:0000256" key="1">
    <source>
        <dbReference type="SAM" id="MobiDB-lite"/>
    </source>
</evidence>
<dbReference type="InterPro" id="IPR014917">
    <property type="entry name" value="DUF1800"/>
</dbReference>
<keyword evidence="3" id="KW-1185">Reference proteome</keyword>
<dbReference type="Proteomes" id="UP001243009">
    <property type="component" value="Unassembled WGS sequence"/>
</dbReference>
<dbReference type="EMBL" id="JAUTWS010000204">
    <property type="protein sequence ID" value="MDO9714287.1"/>
    <property type="molecule type" value="Genomic_DNA"/>
</dbReference>